<evidence type="ECO:0000313" key="7">
    <source>
        <dbReference type="EMBL" id="GHO93839.1"/>
    </source>
</evidence>
<dbReference type="GO" id="GO:0008941">
    <property type="term" value="F:nitric oxide dioxygenase NAD(P)H activity"/>
    <property type="evidence" value="ECO:0007669"/>
    <property type="project" value="TreeGrafter"/>
</dbReference>
<dbReference type="GO" id="GO:0005344">
    <property type="term" value="F:oxygen carrier activity"/>
    <property type="evidence" value="ECO:0007669"/>
    <property type="project" value="UniProtKB-KW"/>
</dbReference>
<keyword evidence="3" id="KW-0479">Metal-binding</keyword>
<name>A0A8J3IEF1_9CHLR</name>
<keyword evidence="1 5" id="KW-0349">Heme</keyword>
<keyword evidence="2 5" id="KW-0561">Oxygen transport</keyword>
<dbReference type="GO" id="GO:0046210">
    <property type="term" value="P:nitric oxide catabolic process"/>
    <property type="evidence" value="ECO:0007669"/>
    <property type="project" value="TreeGrafter"/>
</dbReference>
<proteinExistence type="inferred from homology"/>
<dbReference type="PROSITE" id="PS01033">
    <property type="entry name" value="GLOBIN"/>
    <property type="match status" value="1"/>
</dbReference>
<dbReference type="GO" id="GO:0020037">
    <property type="term" value="F:heme binding"/>
    <property type="evidence" value="ECO:0007669"/>
    <property type="project" value="InterPro"/>
</dbReference>
<reference evidence="7" key="1">
    <citation type="submission" date="2020-10" db="EMBL/GenBank/DDBJ databases">
        <title>Taxonomic study of unclassified bacteria belonging to the class Ktedonobacteria.</title>
        <authorList>
            <person name="Yabe S."/>
            <person name="Wang C.M."/>
            <person name="Zheng Y."/>
            <person name="Sakai Y."/>
            <person name="Cavaletti L."/>
            <person name="Monciardini P."/>
            <person name="Donadio S."/>
        </authorList>
    </citation>
    <scope>NUCLEOTIDE SEQUENCE</scope>
    <source>
        <strain evidence="7">ID150040</strain>
    </source>
</reference>
<dbReference type="GO" id="GO:0071500">
    <property type="term" value="P:cellular response to nitrosative stress"/>
    <property type="evidence" value="ECO:0007669"/>
    <property type="project" value="TreeGrafter"/>
</dbReference>
<protein>
    <submittedName>
        <fullName evidence="7">Flavohemoprotein</fullName>
    </submittedName>
</protein>
<sequence>MNAALLKESFSLIEPEKDEFAASFYQRLFEKYPATRAFFANTDMEKQARTLAATLAVVVAGVEKGEDLIPTLQKLGARHKTYGVVADHYPIVGEVLIETFQTTLGPKWTPAYQDAWVQAYTVIAQVMVS</sequence>
<evidence type="ECO:0000256" key="2">
    <source>
        <dbReference type="ARBA" id="ARBA00022621"/>
    </source>
</evidence>
<dbReference type="InterPro" id="IPR009050">
    <property type="entry name" value="Globin-like_sf"/>
</dbReference>
<dbReference type="Proteomes" id="UP000597444">
    <property type="component" value="Unassembled WGS sequence"/>
</dbReference>
<comment type="caution">
    <text evidence="7">The sequence shown here is derived from an EMBL/GenBank/DDBJ whole genome shotgun (WGS) entry which is preliminary data.</text>
</comment>
<keyword evidence="8" id="KW-1185">Reference proteome</keyword>
<dbReference type="InterPro" id="IPR012292">
    <property type="entry name" value="Globin/Proto"/>
</dbReference>
<feature type="domain" description="Globin" evidence="6">
    <location>
        <begin position="1"/>
        <end position="129"/>
    </location>
</feature>
<dbReference type="RefSeq" id="WP_220204609.1">
    <property type="nucleotide sequence ID" value="NZ_BNJK01000001.1"/>
</dbReference>
<dbReference type="GO" id="GO:0046872">
    <property type="term" value="F:metal ion binding"/>
    <property type="evidence" value="ECO:0007669"/>
    <property type="project" value="UniProtKB-KW"/>
</dbReference>
<evidence type="ECO:0000313" key="8">
    <source>
        <dbReference type="Proteomes" id="UP000597444"/>
    </source>
</evidence>
<keyword evidence="5" id="KW-0813">Transport</keyword>
<gene>
    <name evidence="7" type="ORF">KSF_038870</name>
</gene>
<dbReference type="AlphaFoldDB" id="A0A8J3IEF1"/>
<evidence type="ECO:0000256" key="1">
    <source>
        <dbReference type="ARBA" id="ARBA00022617"/>
    </source>
</evidence>
<dbReference type="Pfam" id="PF00042">
    <property type="entry name" value="Globin"/>
    <property type="match status" value="1"/>
</dbReference>
<evidence type="ECO:0000256" key="3">
    <source>
        <dbReference type="ARBA" id="ARBA00022723"/>
    </source>
</evidence>
<dbReference type="CDD" id="cd12131">
    <property type="entry name" value="HGbI-like"/>
    <property type="match status" value="1"/>
</dbReference>
<dbReference type="Gene3D" id="1.10.490.10">
    <property type="entry name" value="Globins"/>
    <property type="match status" value="1"/>
</dbReference>
<organism evidence="7 8">
    <name type="scientific">Reticulibacter mediterranei</name>
    <dbReference type="NCBI Taxonomy" id="2778369"/>
    <lineage>
        <taxon>Bacteria</taxon>
        <taxon>Bacillati</taxon>
        <taxon>Chloroflexota</taxon>
        <taxon>Ktedonobacteria</taxon>
        <taxon>Ktedonobacterales</taxon>
        <taxon>Reticulibacteraceae</taxon>
        <taxon>Reticulibacter</taxon>
    </lineage>
</organism>
<dbReference type="SUPFAM" id="SSF46458">
    <property type="entry name" value="Globin-like"/>
    <property type="match status" value="1"/>
</dbReference>
<dbReference type="PANTHER" id="PTHR43396:SF3">
    <property type="entry name" value="FLAVOHEMOPROTEIN"/>
    <property type="match status" value="1"/>
</dbReference>
<dbReference type="GO" id="GO:0071949">
    <property type="term" value="F:FAD binding"/>
    <property type="evidence" value="ECO:0007669"/>
    <property type="project" value="TreeGrafter"/>
</dbReference>
<evidence type="ECO:0000259" key="6">
    <source>
        <dbReference type="PROSITE" id="PS01033"/>
    </source>
</evidence>
<dbReference type="EMBL" id="BNJK01000001">
    <property type="protein sequence ID" value="GHO93839.1"/>
    <property type="molecule type" value="Genomic_DNA"/>
</dbReference>
<comment type="similarity">
    <text evidence="5">Belongs to the globin family.</text>
</comment>
<dbReference type="PANTHER" id="PTHR43396">
    <property type="entry name" value="FLAVOHEMOPROTEIN"/>
    <property type="match status" value="1"/>
</dbReference>
<dbReference type="InterPro" id="IPR000971">
    <property type="entry name" value="Globin"/>
</dbReference>
<keyword evidence="4" id="KW-0408">Iron</keyword>
<evidence type="ECO:0000256" key="5">
    <source>
        <dbReference type="RuleBase" id="RU000356"/>
    </source>
</evidence>
<evidence type="ECO:0000256" key="4">
    <source>
        <dbReference type="ARBA" id="ARBA00023004"/>
    </source>
</evidence>
<dbReference type="GO" id="GO:0019825">
    <property type="term" value="F:oxygen binding"/>
    <property type="evidence" value="ECO:0007669"/>
    <property type="project" value="InterPro"/>
</dbReference>
<accession>A0A8J3IEF1</accession>